<feature type="domain" description="MobA/VirD2-like nuclease" evidence="2">
    <location>
        <begin position="52"/>
        <end position="166"/>
    </location>
</feature>
<dbReference type="EMBL" id="BAABHS010000001">
    <property type="protein sequence ID" value="GAA4947707.1"/>
    <property type="molecule type" value="Genomic_DNA"/>
</dbReference>
<dbReference type="Pfam" id="PF03432">
    <property type="entry name" value="Relaxase"/>
    <property type="match status" value="1"/>
</dbReference>
<organism evidence="3 4">
    <name type="scientific">Yinghuangia aomiensis</name>
    <dbReference type="NCBI Taxonomy" id="676205"/>
    <lineage>
        <taxon>Bacteria</taxon>
        <taxon>Bacillati</taxon>
        <taxon>Actinomycetota</taxon>
        <taxon>Actinomycetes</taxon>
        <taxon>Kitasatosporales</taxon>
        <taxon>Streptomycetaceae</taxon>
        <taxon>Yinghuangia</taxon>
    </lineage>
</organism>
<proteinExistence type="predicted"/>
<dbReference type="Proteomes" id="UP001500466">
    <property type="component" value="Unassembled WGS sequence"/>
</dbReference>
<feature type="region of interest" description="Disordered" evidence="1">
    <location>
        <begin position="574"/>
        <end position="610"/>
    </location>
</feature>
<dbReference type="InterPro" id="IPR005094">
    <property type="entry name" value="Endonuclease_MobA/VirD2"/>
</dbReference>
<evidence type="ECO:0000259" key="2">
    <source>
        <dbReference type="Pfam" id="PF03432"/>
    </source>
</evidence>
<name>A0ABP9GQX2_9ACTN</name>
<evidence type="ECO:0000313" key="3">
    <source>
        <dbReference type="EMBL" id="GAA4947707.1"/>
    </source>
</evidence>
<evidence type="ECO:0000256" key="1">
    <source>
        <dbReference type="SAM" id="MobiDB-lite"/>
    </source>
</evidence>
<dbReference type="RefSeq" id="WP_345673493.1">
    <property type="nucleotide sequence ID" value="NZ_BAABHS010000001.1"/>
</dbReference>
<evidence type="ECO:0000313" key="4">
    <source>
        <dbReference type="Proteomes" id="UP001500466"/>
    </source>
</evidence>
<protein>
    <submittedName>
        <fullName evidence="3">Relaxase/mobilization nuclease domain-containing protein</fullName>
    </submittedName>
</protein>
<gene>
    <name evidence="3" type="ORF">GCM10023205_04590</name>
</gene>
<feature type="compositionally biased region" description="Low complexity" evidence="1">
    <location>
        <begin position="590"/>
        <end position="601"/>
    </location>
</feature>
<sequence length="610" mass="65874">MVPDISKGDRVRGLLEYLYGPGHRDEHTDPHIVASWDGFTPDPGRHPGVTLDQVADALDLHVAQRQQSGRRLPKGHVWHCPVRTAPGDRTLTDDEWATVAQRIVHAVGLANEDEPNRCRWIAVRHAEDHIHIVVTRVRANLTVGTIDNDRRKAQAECRKIEKEFGLRQLNPGDGTAARRPSSAEQFKAERTGTALTPREELHAAVRLAATGAATEREFFARLHRAGLLVKQRTAPSGDIIGYAVGKLGDRNKAGGQVWFAGSTLAGDLSLPKLRRRFADADPTVLDSSAVGTEDTAHGTTRRPGGRRPTTRSSRAGRARHAAADSLDQAHDLLDTPEPEPDFLPGPDRTRSAASDSARRQRAAAATAGIHEVLEALAEGHHEPLLRQQLKEAARTYERAARSQIRAANADQRALRRAARDILSAGPARPEDGGALGTVLATLVVAVIAAGRWHAAQGHRQQAAAARQAADHLWNAYRQSAPVAHLAAAARNLPADARHRHTAAALRALPDALHHKISPTGMDLLTATLDQAAHAGHDPDALLRQAVSSRELHTATDPAHVTAWRIRRLAELPTPSALNTTTKPAQGHSRAAAIGRPAAQAATDTDIRHRP</sequence>
<keyword evidence="4" id="KW-1185">Reference proteome</keyword>
<reference evidence="4" key="1">
    <citation type="journal article" date="2019" name="Int. J. Syst. Evol. Microbiol.">
        <title>The Global Catalogue of Microorganisms (GCM) 10K type strain sequencing project: providing services to taxonomists for standard genome sequencing and annotation.</title>
        <authorList>
            <consortium name="The Broad Institute Genomics Platform"/>
            <consortium name="The Broad Institute Genome Sequencing Center for Infectious Disease"/>
            <person name="Wu L."/>
            <person name="Ma J."/>
        </authorList>
    </citation>
    <scope>NUCLEOTIDE SEQUENCE [LARGE SCALE GENOMIC DNA]</scope>
    <source>
        <strain evidence="4">JCM 17986</strain>
    </source>
</reference>
<feature type="compositionally biased region" description="Basic residues" evidence="1">
    <location>
        <begin position="299"/>
        <end position="320"/>
    </location>
</feature>
<comment type="caution">
    <text evidence="3">The sequence shown here is derived from an EMBL/GenBank/DDBJ whole genome shotgun (WGS) entry which is preliminary data.</text>
</comment>
<accession>A0ABP9GQX2</accession>
<feature type="region of interest" description="Disordered" evidence="1">
    <location>
        <begin position="284"/>
        <end position="359"/>
    </location>
</feature>